<feature type="DNA-binding region" description="Homeobox" evidence="6">
    <location>
        <begin position="510"/>
        <end position="569"/>
    </location>
</feature>
<evidence type="ECO:0000256" key="6">
    <source>
        <dbReference type="PROSITE-ProRule" id="PRU00108"/>
    </source>
</evidence>
<dbReference type="SMART" id="SM00115">
    <property type="entry name" value="CASc"/>
    <property type="match status" value="1"/>
</dbReference>
<dbReference type="EMBL" id="KQ774645">
    <property type="protein sequence ID" value="OAD52312.1"/>
    <property type="molecule type" value="Genomic_DNA"/>
</dbReference>
<dbReference type="PROSITE" id="PS00027">
    <property type="entry name" value="HOMEOBOX_1"/>
    <property type="match status" value="1"/>
</dbReference>
<dbReference type="InterPro" id="IPR011600">
    <property type="entry name" value="Pept_C14_caspase"/>
</dbReference>
<dbReference type="InterPro" id="IPR001356">
    <property type="entry name" value="HD"/>
</dbReference>
<dbReference type="PROSITE" id="PS50207">
    <property type="entry name" value="CASPASE_P10"/>
    <property type="match status" value="1"/>
</dbReference>
<evidence type="ECO:0000256" key="1">
    <source>
        <dbReference type="ARBA" id="ARBA00004123"/>
    </source>
</evidence>
<dbReference type="OrthoDB" id="6159439at2759"/>
<feature type="region of interest" description="Disordered" evidence="9">
    <location>
        <begin position="898"/>
        <end position="919"/>
    </location>
</feature>
<dbReference type="InterPro" id="IPR029030">
    <property type="entry name" value="Caspase-like_dom_sf"/>
</dbReference>
<name>A0A310S4S6_9HYME</name>
<dbReference type="InterPro" id="IPR002138">
    <property type="entry name" value="Pept_C14_p10"/>
</dbReference>
<dbReference type="InterPro" id="IPR020479">
    <property type="entry name" value="HD_metazoa"/>
</dbReference>
<feature type="compositionally biased region" description="Basic and acidic residues" evidence="9">
    <location>
        <begin position="571"/>
        <end position="596"/>
    </location>
</feature>
<dbReference type="Proteomes" id="UP000250275">
    <property type="component" value="Unassembled WGS sequence"/>
</dbReference>
<evidence type="ECO:0000256" key="2">
    <source>
        <dbReference type="ARBA" id="ARBA00010134"/>
    </source>
</evidence>
<dbReference type="PRINTS" id="PR00024">
    <property type="entry name" value="HOMEOBOX"/>
</dbReference>
<dbReference type="Gene3D" id="3.40.50.1460">
    <property type="match status" value="1"/>
</dbReference>
<feature type="region of interest" description="Disordered" evidence="9">
    <location>
        <begin position="568"/>
        <end position="625"/>
    </location>
</feature>
<evidence type="ECO:0000259" key="11">
    <source>
        <dbReference type="PROSITE" id="PS50207"/>
    </source>
</evidence>
<dbReference type="GO" id="GO:0004197">
    <property type="term" value="F:cysteine-type endopeptidase activity"/>
    <property type="evidence" value="ECO:0007669"/>
    <property type="project" value="InterPro"/>
</dbReference>
<dbReference type="InterPro" id="IPR015917">
    <property type="entry name" value="Pept_C14A"/>
</dbReference>
<dbReference type="SUPFAM" id="SSF46689">
    <property type="entry name" value="Homeodomain-like"/>
    <property type="match status" value="1"/>
</dbReference>
<proteinExistence type="inferred from homology"/>
<sequence>MHYNAQGIFEDSYLRQRQQEHQQEQQRRQQQTGQNNVYGIREKIRGQSCSPRSDEVRSPGSEVREETVGSVENIGFIENGSSSELEDESRMSRYREGHDAKRPSFSKQENESTNFFRDPEDVSIRCFTEEMVSAVASHYRESNNSPGRISPQEYAVHSTDRRHGSFGKTSFCIDALLGRATGKQESPDHERSERNQRLLFGTRNSVIDVSPCLTNSLVRGHDRDSSCTPIGGETEIASGVVVGVGVGNGTAYIGTGRTEEQRTSSLGSLLNPFDRPVVQHGLTSASNLEVIREGSERQDIRDRSVRDTTHLSGIRVESVEETAASMQRDKTAFKGEHVGIGNGGFRVDRLENIEDDGSGIEVEPTRTGSASSGSNASHSPVSSPPISPGSEEPNSNVIPGNPNLPSGHYSALGSSAGVARQNQALLLHPSGPLIHPGGLYYHPAGGSAFHSIHKESQPVGHSQSAGAAHPQQHHIHPLQLEWLARTGMLYPRLPADLAGCAAQHALLGKTRRPRTAFTSQQLLELEKQFRQNKYLSRPKRFEVATSLMLTETQVKIWFQNRRMKWKRSKKAQQEARTNNKVEDGGNTRNNERETGGDHPNSNSPSPQEDTKGTLQETPRNTTELQEPLYRPYVDIVPKINIVKLWPKLFENKIFNRDDVNISHWKKNLTEEATVRDIYLTIKTRGPFAFERFLISLRESGHEDSADILEGKRIAFSNNDTQTNINHDNALKDDEIEETNFIPATEGIQDDFYRNIQLSEVPLQIQVRKATKFLDGPVYENVQTYPMRSKPRGLVLIITNIDYKYPDKEPRSSAMYDELNIKQLFEQMGFRVYSYCNLTRQKLLEKIKEFSECKELRKVDSCFIIISSHGNISTQYEVTEIEGVDCNVENEMQNRKTVLGEKKQKSVKKPRHTTDTSNFHSSDEMINFKTNGKETMRNYADMLVAHATLPGYVAFRDKITGSWFIQILCEVFMKYAHKSHLQDLLNMVDERLKIQRTTTEECQTLTVTSIGFNKHCYLNPGLFEQT</sequence>
<keyword evidence="3 6" id="KW-0238">DNA-binding</keyword>
<dbReference type="SUPFAM" id="SSF52129">
    <property type="entry name" value="Caspase-like"/>
    <property type="match status" value="1"/>
</dbReference>
<dbReference type="PRINTS" id="PR00376">
    <property type="entry name" value="IL1BCENZYME"/>
</dbReference>
<dbReference type="PANTHER" id="PTHR24335:SF4">
    <property type="entry name" value="EXTRA-EXTRA"/>
    <property type="match status" value="1"/>
</dbReference>
<feature type="domain" description="Caspase family p20" evidence="12">
    <location>
        <begin position="790"/>
        <end position="869"/>
    </location>
</feature>
<feature type="compositionally biased region" description="Basic and acidic residues" evidence="9">
    <location>
        <begin position="52"/>
        <end position="67"/>
    </location>
</feature>
<dbReference type="Gene3D" id="1.10.10.60">
    <property type="entry name" value="Homeodomain-like"/>
    <property type="match status" value="1"/>
</dbReference>
<feature type="region of interest" description="Disordered" evidence="9">
    <location>
        <begin position="357"/>
        <end position="409"/>
    </location>
</feature>
<keyword evidence="4 6" id="KW-0371">Homeobox</keyword>
<feature type="compositionally biased region" description="Basic and acidic residues" evidence="9">
    <location>
        <begin position="12"/>
        <end position="27"/>
    </location>
</feature>
<dbReference type="CDD" id="cd00086">
    <property type="entry name" value="homeodomain"/>
    <property type="match status" value="1"/>
</dbReference>
<dbReference type="PROSITE" id="PS50208">
    <property type="entry name" value="CASPASE_P20"/>
    <property type="match status" value="1"/>
</dbReference>
<feature type="compositionally biased region" description="Low complexity" evidence="9">
    <location>
        <begin position="368"/>
        <end position="381"/>
    </location>
</feature>
<dbReference type="GO" id="GO:0006508">
    <property type="term" value="P:proteolysis"/>
    <property type="evidence" value="ECO:0007669"/>
    <property type="project" value="InterPro"/>
</dbReference>
<dbReference type="Pfam" id="PF00046">
    <property type="entry name" value="Homeodomain"/>
    <property type="match status" value="1"/>
</dbReference>
<feature type="compositionally biased region" description="Basic and acidic residues" evidence="9">
    <location>
        <begin position="88"/>
        <end position="102"/>
    </location>
</feature>
<keyword evidence="14" id="KW-1185">Reference proteome</keyword>
<keyword evidence="5 6" id="KW-0539">Nucleus</keyword>
<evidence type="ECO:0000256" key="7">
    <source>
        <dbReference type="RuleBase" id="RU000682"/>
    </source>
</evidence>
<gene>
    <name evidence="13" type="ORF">WN48_02129</name>
</gene>
<dbReference type="GO" id="GO:1990837">
    <property type="term" value="F:sequence-specific double-stranded DNA binding"/>
    <property type="evidence" value="ECO:0007669"/>
    <property type="project" value="TreeGrafter"/>
</dbReference>
<dbReference type="InterPro" id="IPR011029">
    <property type="entry name" value="DEATH-like_dom_sf"/>
</dbReference>
<evidence type="ECO:0000256" key="9">
    <source>
        <dbReference type="SAM" id="MobiDB-lite"/>
    </source>
</evidence>
<reference evidence="13 14" key="1">
    <citation type="submission" date="2015-07" db="EMBL/GenBank/DDBJ databases">
        <title>The genome of Eufriesea mexicana.</title>
        <authorList>
            <person name="Pan H."/>
            <person name="Kapheim K."/>
        </authorList>
    </citation>
    <scope>NUCLEOTIDE SEQUENCE [LARGE SCALE GENOMIC DNA]</scope>
    <source>
        <strain evidence="13">0111107269</strain>
        <tissue evidence="13">Whole body</tissue>
    </source>
</reference>
<feature type="region of interest" description="Disordered" evidence="9">
    <location>
        <begin position="1"/>
        <end position="114"/>
    </location>
</feature>
<evidence type="ECO:0000256" key="8">
    <source>
        <dbReference type="RuleBase" id="RU003971"/>
    </source>
</evidence>
<dbReference type="CDD" id="cd01671">
    <property type="entry name" value="CARD"/>
    <property type="match status" value="1"/>
</dbReference>
<protein>
    <submittedName>
        <fullName evidence="13">Motor neuron and pancreas homeobox protein 1</fullName>
    </submittedName>
</protein>
<feature type="domain" description="Caspase family p10" evidence="11">
    <location>
        <begin position="939"/>
        <end position="1019"/>
    </location>
</feature>
<evidence type="ECO:0000313" key="14">
    <source>
        <dbReference type="Proteomes" id="UP000250275"/>
    </source>
</evidence>
<organism evidence="13 14">
    <name type="scientific">Eufriesea mexicana</name>
    <dbReference type="NCBI Taxonomy" id="516756"/>
    <lineage>
        <taxon>Eukaryota</taxon>
        <taxon>Metazoa</taxon>
        <taxon>Ecdysozoa</taxon>
        <taxon>Arthropoda</taxon>
        <taxon>Hexapoda</taxon>
        <taxon>Insecta</taxon>
        <taxon>Pterygota</taxon>
        <taxon>Neoptera</taxon>
        <taxon>Endopterygota</taxon>
        <taxon>Hymenoptera</taxon>
        <taxon>Apocrita</taxon>
        <taxon>Aculeata</taxon>
        <taxon>Apoidea</taxon>
        <taxon>Anthophila</taxon>
        <taxon>Apidae</taxon>
        <taxon>Eufriesea</taxon>
    </lineage>
</organism>
<dbReference type="PANTHER" id="PTHR24335">
    <property type="entry name" value="MOTOR NEURON AND PANCREAS HOMEOBOX PROTEIN"/>
    <property type="match status" value="1"/>
</dbReference>
<dbReference type="InterPro" id="IPR042768">
    <property type="entry name" value="MNX1/Ceh-12"/>
</dbReference>
<dbReference type="AlphaFoldDB" id="A0A310S4S6"/>
<feature type="compositionally biased region" description="Polar residues" evidence="9">
    <location>
        <begin position="105"/>
        <end position="114"/>
    </location>
</feature>
<dbReference type="GO" id="GO:0048812">
    <property type="term" value="P:neuron projection morphogenesis"/>
    <property type="evidence" value="ECO:0007669"/>
    <property type="project" value="TreeGrafter"/>
</dbReference>
<feature type="domain" description="Homeobox" evidence="10">
    <location>
        <begin position="508"/>
        <end position="568"/>
    </location>
</feature>
<accession>A0A310S4S6</accession>
<dbReference type="SMART" id="SM00389">
    <property type="entry name" value="HOX"/>
    <property type="match status" value="1"/>
</dbReference>
<evidence type="ECO:0000256" key="3">
    <source>
        <dbReference type="ARBA" id="ARBA00023125"/>
    </source>
</evidence>
<dbReference type="PROSITE" id="PS50071">
    <property type="entry name" value="HOMEOBOX_2"/>
    <property type="match status" value="1"/>
</dbReference>
<dbReference type="Pfam" id="PF00656">
    <property type="entry name" value="Peptidase_C14"/>
    <property type="match status" value="1"/>
</dbReference>
<dbReference type="GO" id="GO:0007417">
    <property type="term" value="P:central nervous system development"/>
    <property type="evidence" value="ECO:0007669"/>
    <property type="project" value="TreeGrafter"/>
</dbReference>
<evidence type="ECO:0000256" key="4">
    <source>
        <dbReference type="ARBA" id="ARBA00023155"/>
    </source>
</evidence>
<dbReference type="GO" id="GO:0000981">
    <property type="term" value="F:DNA-binding transcription factor activity, RNA polymerase II-specific"/>
    <property type="evidence" value="ECO:0007669"/>
    <property type="project" value="InterPro"/>
</dbReference>
<dbReference type="InterPro" id="IPR009057">
    <property type="entry name" value="Homeodomain-like_sf"/>
</dbReference>
<dbReference type="InterPro" id="IPR001309">
    <property type="entry name" value="Pept_C14_p20"/>
</dbReference>
<evidence type="ECO:0000313" key="13">
    <source>
        <dbReference type="EMBL" id="OAD52312.1"/>
    </source>
</evidence>
<evidence type="ECO:0000259" key="12">
    <source>
        <dbReference type="PROSITE" id="PS50208"/>
    </source>
</evidence>
<evidence type="ECO:0000259" key="10">
    <source>
        <dbReference type="PROSITE" id="PS50071"/>
    </source>
</evidence>
<feature type="compositionally biased region" description="Polar residues" evidence="9">
    <location>
        <begin position="599"/>
        <end position="624"/>
    </location>
</feature>
<comment type="similarity">
    <text evidence="2 8">Belongs to the peptidase C14A family.</text>
</comment>
<comment type="subcellular location">
    <subcellularLocation>
        <location evidence="1 6 7">Nucleus</location>
    </subcellularLocation>
</comment>
<dbReference type="SUPFAM" id="SSF47986">
    <property type="entry name" value="DEATH domain"/>
    <property type="match status" value="1"/>
</dbReference>
<dbReference type="Gene3D" id="1.10.533.10">
    <property type="entry name" value="Death Domain, Fas"/>
    <property type="match status" value="1"/>
</dbReference>
<dbReference type="FunFam" id="1.10.10.60:FF:000357">
    <property type="entry name" value="Motor neuron and pancreas homeobox 1"/>
    <property type="match status" value="1"/>
</dbReference>
<dbReference type="GO" id="GO:0005634">
    <property type="term" value="C:nucleus"/>
    <property type="evidence" value="ECO:0007669"/>
    <property type="project" value="UniProtKB-SubCell"/>
</dbReference>
<evidence type="ECO:0000256" key="5">
    <source>
        <dbReference type="ARBA" id="ARBA00023242"/>
    </source>
</evidence>
<dbReference type="InterPro" id="IPR017970">
    <property type="entry name" value="Homeobox_CS"/>
</dbReference>